<dbReference type="PANTHER" id="PTHR14614">
    <property type="entry name" value="HEPATOCELLULAR CARCINOMA-ASSOCIATED ANTIGEN"/>
    <property type="match status" value="1"/>
</dbReference>
<reference evidence="1 2" key="1">
    <citation type="submission" date="2020-02" db="EMBL/GenBank/DDBJ databases">
        <title>Comparative genomics of sulfur disproportionating microorganisms.</title>
        <authorList>
            <person name="Ward L.M."/>
            <person name="Bertran E."/>
            <person name="Johnston D.T."/>
        </authorList>
    </citation>
    <scope>NUCLEOTIDE SEQUENCE [LARGE SCALE GENOMIC DNA]</scope>
    <source>
        <strain evidence="1 2">DSM 100025</strain>
    </source>
</reference>
<dbReference type="SUPFAM" id="SSF53335">
    <property type="entry name" value="S-adenosyl-L-methionine-dependent methyltransferases"/>
    <property type="match status" value="1"/>
</dbReference>
<dbReference type="CDD" id="cd02440">
    <property type="entry name" value="AdoMet_MTases"/>
    <property type="match status" value="1"/>
</dbReference>
<accession>A0A6N9TUZ1</accession>
<sequence>MKPVTEVPEAVRPVHRRLAKKYRLGFETVTVGGKTLEVLGVADLEPLIGGRDVFANPREFPFWVKIWEASVVLADFLAALPPDPGRRLLELGAGLGVTGLAGAAFGHRVTLTDYQEEILDFGRVSAAVNGCADRAAFEVVDWLAPRDLGRFDVLLGSEVLFNEQFFEPLLGVFRRYLAPGGVVYLAHDARRRSLGQFLPLCERDYRIGMKRRRLRTEDETLDVLLTRLEPR</sequence>
<dbReference type="PANTHER" id="PTHR14614:SF163">
    <property type="entry name" value="METHYLTRANSFERASE SMALL DOMAIN-CONTAINING PROTEIN"/>
    <property type="match status" value="1"/>
</dbReference>
<keyword evidence="1" id="KW-0808">Transferase</keyword>
<dbReference type="Pfam" id="PF10294">
    <property type="entry name" value="Methyltransf_16"/>
    <property type="match status" value="1"/>
</dbReference>
<dbReference type="RefSeq" id="WP_163298468.1">
    <property type="nucleotide sequence ID" value="NZ_JAAGRR010000048.1"/>
</dbReference>
<proteinExistence type="predicted"/>
<dbReference type="Proteomes" id="UP000469346">
    <property type="component" value="Unassembled WGS sequence"/>
</dbReference>
<dbReference type="InterPro" id="IPR019410">
    <property type="entry name" value="Methyltransf_16"/>
</dbReference>
<gene>
    <name evidence="1" type="ORF">G3N55_05650</name>
</gene>
<keyword evidence="1" id="KW-0489">Methyltransferase</keyword>
<dbReference type="InterPro" id="IPR029063">
    <property type="entry name" value="SAM-dependent_MTases_sf"/>
</dbReference>
<organism evidence="1 2">
    <name type="scientific">Dissulfurirhabdus thermomarina</name>
    <dbReference type="NCBI Taxonomy" id="1765737"/>
    <lineage>
        <taxon>Bacteria</taxon>
        <taxon>Deltaproteobacteria</taxon>
        <taxon>Dissulfurirhabdaceae</taxon>
        <taxon>Dissulfurirhabdus</taxon>
    </lineage>
</organism>
<dbReference type="GO" id="GO:0008168">
    <property type="term" value="F:methyltransferase activity"/>
    <property type="evidence" value="ECO:0007669"/>
    <property type="project" value="UniProtKB-KW"/>
</dbReference>
<dbReference type="EMBL" id="JAAGRR010000048">
    <property type="protein sequence ID" value="NDY42326.1"/>
    <property type="molecule type" value="Genomic_DNA"/>
</dbReference>
<name>A0A6N9TUZ1_DISTH</name>
<keyword evidence="2" id="KW-1185">Reference proteome</keyword>
<dbReference type="AlphaFoldDB" id="A0A6N9TUZ1"/>
<dbReference type="GO" id="GO:0032259">
    <property type="term" value="P:methylation"/>
    <property type="evidence" value="ECO:0007669"/>
    <property type="project" value="UniProtKB-KW"/>
</dbReference>
<evidence type="ECO:0000313" key="2">
    <source>
        <dbReference type="Proteomes" id="UP000469346"/>
    </source>
</evidence>
<protein>
    <submittedName>
        <fullName evidence="1">Methyltransferase domain-containing protein</fullName>
    </submittedName>
</protein>
<dbReference type="Gene3D" id="3.40.50.150">
    <property type="entry name" value="Vaccinia Virus protein VP39"/>
    <property type="match status" value="1"/>
</dbReference>
<comment type="caution">
    <text evidence="1">The sequence shown here is derived from an EMBL/GenBank/DDBJ whole genome shotgun (WGS) entry which is preliminary data.</text>
</comment>
<evidence type="ECO:0000313" key="1">
    <source>
        <dbReference type="EMBL" id="NDY42326.1"/>
    </source>
</evidence>